<dbReference type="EMBL" id="JABWUV010000023">
    <property type="protein sequence ID" value="KAF6278882.1"/>
    <property type="molecule type" value="Genomic_DNA"/>
</dbReference>
<keyword evidence="2" id="KW-1185">Reference proteome</keyword>
<organism evidence="1 2">
    <name type="scientific">Myotis myotis</name>
    <name type="common">Greater mouse-eared bat</name>
    <name type="synonym">Vespertilio myotis</name>
    <dbReference type="NCBI Taxonomy" id="51298"/>
    <lineage>
        <taxon>Eukaryota</taxon>
        <taxon>Metazoa</taxon>
        <taxon>Chordata</taxon>
        <taxon>Craniata</taxon>
        <taxon>Vertebrata</taxon>
        <taxon>Euteleostomi</taxon>
        <taxon>Mammalia</taxon>
        <taxon>Eutheria</taxon>
        <taxon>Laurasiatheria</taxon>
        <taxon>Chiroptera</taxon>
        <taxon>Yangochiroptera</taxon>
        <taxon>Vespertilionidae</taxon>
        <taxon>Myotis</taxon>
    </lineage>
</organism>
<dbReference type="AlphaFoldDB" id="A0A7J7RRQ5"/>
<evidence type="ECO:0000313" key="2">
    <source>
        <dbReference type="Proteomes" id="UP000527355"/>
    </source>
</evidence>
<comment type="caution">
    <text evidence="1">The sequence shown here is derived from an EMBL/GenBank/DDBJ whole genome shotgun (WGS) entry which is preliminary data.</text>
</comment>
<proteinExistence type="predicted"/>
<protein>
    <submittedName>
        <fullName evidence="1">Uncharacterized protein</fullName>
    </submittedName>
</protein>
<evidence type="ECO:0000313" key="1">
    <source>
        <dbReference type="EMBL" id="KAF6278882.1"/>
    </source>
</evidence>
<gene>
    <name evidence="1" type="ORF">mMyoMyo1_010216</name>
</gene>
<reference evidence="1 2" key="1">
    <citation type="journal article" date="2020" name="Nature">
        <title>Six reference-quality genomes reveal evolution of bat adaptations.</title>
        <authorList>
            <person name="Jebb D."/>
            <person name="Huang Z."/>
            <person name="Pippel M."/>
            <person name="Hughes G.M."/>
            <person name="Lavrichenko K."/>
            <person name="Devanna P."/>
            <person name="Winkler S."/>
            <person name="Jermiin L.S."/>
            <person name="Skirmuntt E.C."/>
            <person name="Katzourakis A."/>
            <person name="Burkitt-Gray L."/>
            <person name="Ray D.A."/>
            <person name="Sullivan K.A.M."/>
            <person name="Roscito J.G."/>
            <person name="Kirilenko B.M."/>
            <person name="Davalos L.M."/>
            <person name="Corthals A.P."/>
            <person name="Power M.L."/>
            <person name="Jones G."/>
            <person name="Ransome R.D."/>
            <person name="Dechmann D.K.N."/>
            <person name="Locatelli A.G."/>
            <person name="Puechmaille S.J."/>
            <person name="Fedrigo O."/>
            <person name="Jarvis E.D."/>
            <person name="Hiller M."/>
            <person name="Vernes S.C."/>
            <person name="Myers E.W."/>
            <person name="Teeling E.C."/>
        </authorList>
    </citation>
    <scope>NUCLEOTIDE SEQUENCE [LARGE SCALE GENOMIC DNA]</scope>
    <source>
        <strain evidence="1">MMyoMyo1</strain>
        <tissue evidence="1">Flight muscle</tissue>
    </source>
</reference>
<dbReference type="Proteomes" id="UP000527355">
    <property type="component" value="Unassembled WGS sequence"/>
</dbReference>
<sequence>MNTVGLRTLKCRPPHPHHHLLRLSPFNCPKQVPHPRSLYPGDTDCKGTGSSDTIFSPSVPCDRTVRSFLRSLGGNKTWNRHRNGGFGQQQQSLTWLNTSAHGLHSTCFSSSEYPAAMKVSCSSKESNLPPECPS</sequence>
<accession>A0A7J7RRQ5</accession>
<name>A0A7J7RRQ5_MYOMY</name>